<reference evidence="1 2" key="1">
    <citation type="submission" date="2021-03" db="EMBL/GenBank/DDBJ databases">
        <title>Genomic Encyclopedia of Type Strains, Phase IV (KMG-IV): sequencing the most valuable type-strain genomes for metagenomic binning, comparative biology and taxonomic classification.</title>
        <authorList>
            <person name="Goeker M."/>
        </authorList>
    </citation>
    <scope>NUCLEOTIDE SEQUENCE [LARGE SCALE GENOMIC DNA]</scope>
    <source>
        <strain evidence="1 2">DSM 26048</strain>
    </source>
</reference>
<accession>A0ABS4ITC1</accession>
<sequence length="163" mass="18507">MGYKGTIEFDWYTNLLKVYMHHTNRIETYEVLPDNIGGEHVEIVPVGFNLTDNPVLVEAIREKAAEVGIEISNYAFGAGFAGKNETEYETEIGRVLKEVDIAARLGVKLMRHDVASVTDISMKHFTEELPLICFYGEHKKANPRIHDYVCVSQPFNILHVLKI</sequence>
<evidence type="ECO:0000313" key="2">
    <source>
        <dbReference type="Proteomes" id="UP001519287"/>
    </source>
</evidence>
<gene>
    <name evidence="1" type="ORF">J2Z66_002424</name>
</gene>
<dbReference type="EMBL" id="JAGGLB010000006">
    <property type="protein sequence ID" value="MBP1990818.1"/>
    <property type="molecule type" value="Genomic_DNA"/>
</dbReference>
<dbReference type="Gene3D" id="3.20.20.150">
    <property type="entry name" value="Divalent-metal-dependent TIM barrel enzymes"/>
    <property type="match status" value="1"/>
</dbReference>
<protein>
    <submittedName>
        <fullName evidence="1">Uncharacterized protein</fullName>
    </submittedName>
</protein>
<organism evidence="1 2">
    <name type="scientific">Paenibacillus eucommiae</name>
    <dbReference type="NCBI Taxonomy" id="1355755"/>
    <lineage>
        <taxon>Bacteria</taxon>
        <taxon>Bacillati</taxon>
        <taxon>Bacillota</taxon>
        <taxon>Bacilli</taxon>
        <taxon>Bacillales</taxon>
        <taxon>Paenibacillaceae</taxon>
        <taxon>Paenibacillus</taxon>
    </lineage>
</organism>
<proteinExistence type="predicted"/>
<dbReference type="InterPro" id="IPR036237">
    <property type="entry name" value="Xyl_isomerase-like_sf"/>
</dbReference>
<dbReference type="RefSeq" id="WP_312894504.1">
    <property type="nucleotide sequence ID" value="NZ_JAGGLB010000006.1"/>
</dbReference>
<dbReference type="SUPFAM" id="SSF51658">
    <property type="entry name" value="Xylose isomerase-like"/>
    <property type="match status" value="1"/>
</dbReference>
<comment type="caution">
    <text evidence="1">The sequence shown here is derived from an EMBL/GenBank/DDBJ whole genome shotgun (WGS) entry which is preliminary data.</text>
</comment>
<evidence type="ECO:0000313" key="1">
    <source>
        <dbReference type="EMBL" id="MBP1990818.1"/>
    </source>
</evidence>
<keyword evidence="2" id="KW-1185">Reference proteome</keyword>
<name>A0ABS4ITC1_9BACL</name>
<dbReference type="Proteomes" id="UP001519287">
    <property type="component" value="Unassembled WGS sequence"/>
</dbReference>